<dbReference type="EMBL" id="JAPFFJ010000010">
    <property type="protein sequence ID" value="KAJ6418222.1"/>
    <property type="molecule type" value="Genomic_DNA"/>
</dbReference>
<feature type="compositionally biased region" description="Low complexity" evidence="1">
    <location>
        <begin position="1"/>
        <end position="13"/>
    </location>
</feature>
<feature type="region of interest" description="Disordered" evidence="1">
    <location>
        <begin position="295"/>
        <end position="438"/>
    </location>
</feature>
<gene>
    <name evidence="3" type="ORF">OIU84_001585</name>
</gene>
<dbReference type="SUPFAM" id="SSF56219">
    <property type="entry name" value="DNase I-like"/>
    <property type="match status" value="1"/>
</dbReference>
<comment type="caution">
    <text evidence="3">The sequence shown here is derived from an EMBL/GenBank/DDBJ whole genome shotgun (WGS) entry which is preliminary data.</text>
</comment>
<evidence type="ECO:0000313" key="4">
    <source>
        <dbReference type="Proteomes" id="UP001162972"/>
    </source>
</evidence>
<reference evidence="3 4" key="1">
    <citation type="journal article" date="2023" name="Int. J. Mol. Sci.">
        <title>De Novo Assembly and Annotation of 11 Diverse Shrub Willow (Salix) Genomes Reveals Novel Gene Organization in Sex-Linked Regions.</title>
        <authorList>
            <person name="Hyden B."/>
            <person name="Feng K."/>
            <person name="Yates T.B."/>
            <person name="Jawdy S."/>
            <person name="Cereghino C."/>
            <person name="Smart L.B."/>
            <person name="Muchero W."/>
        </authorList>
    </citation>
    <scope>NUCLEOTIDE SEQUENCE [LARGE SCALE GENOMIC DNA]</scope>
    <source>
        <tissue evidence="3">Shoot tip</tissue>
    </source>
</reference>
<feature type="domain" description="Endonuclease/exonuclease/phosphatase" evidence="2">
    <location>
        <begin position="451"/>
        <end position="675"/>
    </location>
</feature>
<proteinExistence type="predicted"/>
<dbReference type="GO" id="GO:0003824">
    <property type="term" value="F:catalytic activity"/>
    <property type="evidence" value="ECO:0007669"/>
    <property type="project" value="InterPro"/>
</dbReference>
<evidence type="ECO:0000313" key="3">
    <source>
        <dbReference type="EMBL" id="KAJ6418222.1"/>
    </source>
</evidence>
<dbReference type="AlphaFoldDB" id="A0AAD6K9L2"/>
<dbReference type="InterPro" id="IPR040256">
    <property type="entry name" value="At4g02000-like"/>
</dbReference>
<feature type="compositionally biased region" description="Basic and acidic residues" evidence="1">
    <location>
        <begin position="14"/>
        <end position="25"/>
    </location>
</feature>
<keyword evidence="4" id="KW-1185">Reference proteome</keyword>
<dbReference type="PANTHER" id="PTHR31286:SF99">
    <property type="entry name" value="DUF4283 DOMAIN-CONTAINING PROTEIN"/>
    <property type="match status" value="1"/>
</dbReference>
<dbReference type="InterPro" id="IPR036691">
    <property type="entry name" value="Endo/exonu/phosph_ase_sf"/>
</dbReference>
<protein>
    <recommendedName>
        <fullName evidence="2">Endonuclease/exonuclease/phosphatase domain-containing protein</fullName>
    </recommendedName>
</protein>
<dbReference type="InterPro" id="IPR005135">
    <property type="entry name" value="Endo/exonuclease/phosphatase"/>
</dbReference>
<dbReference type="Pfam" id="PF03372">
    <property type="entry name" value="Exo_endo_phos"/>
    <property type="match status" value="1"/>
</dbReference>
<evidence type="ECO:0000256" key="1">
    <source>
        <dbReference type="SAM" id="MobiDB-lite"/>
    </source>
</evidence>
<evidence type="ECO:0000259" key="2">
    <source>
        <dbReference type="Pfam" id="PF03372"/>
    </source>
</evidence>
<dbReference type="Proteomes" id="UP001162972">
    <property type="component" value="Chromosome 12"/>
</dbReference>
<accession>A0AAD6K9L2</accession>
<feature type="compositionally biased region" description="Basic and acidic residues" evidence="1">
    <location>
        <begin position="371"/>
        <end position="386"/>
    </location>
</feature>
<dbReference type="PANTHER" id="PTHR31286">
    <property type="entry name" value="GLYCINE-RICH CELL WALL STRUCTURAL PROTEIN 1.8-LIKE"/>
    <property type="match status" value="1"/>
</dbReference>
<organism evidence="3 4">
    <name type="scientific">Salix udensis</name>
    <dbReference type="NCBI Taxonomy" id="889485"/>
    <lineage>
        <taxon>Eukaryota</taxon>
        <taxon>Viridiplantae</taxon>
        <taxon>Streptophyta</taxon>
        <taxon>Embryophyta</taxon>
        <taxon>Tracheophyta</taxon>
        <taxon>Spermatophyta</taxon>
        <taxon>Magnoliopsida</taxon>
        <taxon>eudicotyledons</taxon>
        <taxon>Gunneridae</taxon>
        <taxon>Pentapetalae</taxon>
        <taxon>rosids</taxon>
        <taxon>fabids</taxon>
        <taxon>Malpighiales</taxon>
        <taxon>Salicaceae</taxon>
        <taxon>Saliceae</taxon>
        <taxon>Salix</taxon>
    </lineage>
</organism>
<name>A0AAD6K9L2_9ROSI</name>
<feature type="compositionally biased region" description="Polar residues" evidence="1">
    <location>
        <begin position="328"/>
        <end position="360"/>
    </location>
</feature>
<sequence>MANPKPTKINPPKENTKTNPPKETHNPPTTKKPENILTETSAKTISWADRVKVTDSTTRLPHELSCSKQDSFACIEIPWSGGCKNYCDWIHHFRFKKVDQMLELLERGPWIFGGKAIILQQWHPHFIFDKSKISKIPVWVRLHGLPFPLWSRKGLSLVASKIGRPLACDEATFTCSKLDFARVCVELDAATPFIKNFSVLTPLSQDPLNIEVDYEWKPPRCEKCCLFGHSCPQGVNGNTKADGPSGGAVQETAADLGDTQDKPSHEKGHVCAASEGAVQETASAKSLHADLSERHTAAGTSQVSNQRSVTSRGKDKMVGPSSKDMQPGNATSKPTHITGPSQEPTKQAKTQSESSMNSRTEACRVPIQGDLAKKPDKGKAIIKDLESSEGDESSGKGSLPKGKAKTMASYNDQPCDSEEDLEVDSRQVHSDQNDEETSSIAFATVRKKKGGSWNIRGLNGLNKQIAVRDWIIRNQLGMVGLLETKILASNQKAVEDGLQLQSWSYIMNVQQDGKSRIMVGWDPTKFHVVCASIDHQWITCNVNSLAASTQFTVTFVYGMHSPTDRQKLWDYIKVQSSCTPQSWILMGDFNATVKASDSSGGDPYWAGHKLDFGRCLEQAELSSLPYRGLKYTWHNGRDSANMIIKKLDWVLSNYSFTVDWPLAQSHFLPRTVSDHSAMILSFQPIDPSKVPHRFKFLNFWTSQEDFIPRICSIWNRPVHGNAFFRLTSKLTMVKVQLIDWHRKNRSDISGRVLKAKEVWSNAQIQLDNDPQSEVLKEAERAAAVNFNHLSRDEEAYYKQKSRINWLTLGDRNTTFFHRSIRHRNARNRICSLVDKDGILIDDPDKMGELFSEFYKR</sequence>
<feature type="compositionally biased region" description="Basic and acidic residues" evidence="1">
    <location>
        <begin position="423"/>
        <end position="432"/>
    </location>
</feature>
<feature type="compositionally biased region" description="Polar residues" evidence="1">
    <location>
        <begin position="298"/>
        <end position="311"/>
    </location>
</feature>
<dbReference type="Gene3D" id="3.60.10.10">
    <property type="entry name" value="Endonuclease/exonuclease/phosphatase"/>
    <property type="match status" value="1"/>
</dbReference>
<feature type="region of interest" description="Disordered" evidence="1">
    <location>
        <begin position="1"/>
        <end position="35"/>
    </location>
</feature>